<sequence>MTITRSIEVVPNTKISTDIHLGIRHRRAASLIQEFYPDGMPEDWRHSYLAMMTQVIWVEDGDDDLAEMLAAIVDAPKPVLTVWVAEDSAQANLWQAAHPEQQLIIMTPSTPVWTPQAEGGGGARVALMPGSDQPAQIRAWLEQFVQQAPAGPCALFVDGESPSVPTLDRLQTLIELMGL</sequence>
<dbReference type="AlphaFoldDB" id="D0KYT4"/>
<keyword evidence="2" id="KW-1185">Reference proteome</keyword>
<protein>
    <submittedName>
        <fullName evidence="1">Uncharacterized protein</fullName>
    </submittedName>
</protein>
<gene>
    <name evidence="1" type="ordered locus">Hneap_0758</name>
</gene>
<dbReference type="KEGG" id="hna:Hneap_0758"/>
<dbReference type="Proteomes" id="UP000009102">
    <property type="component" value="Chromosome"/>
</dbReference>
<dbReference type="STRING" id="555778.Hneap_0758"/>
<name>D0KYT4_HALNC</name>
<accession>D0KYT4</accession>
<reference evidence="1 2" key="1">
    <citation type="submission" date="2009-10" db="EMBL/GenBank/DDBJ databases">
        <title>Complete sequence of Halothiobacillus neapolitanus c2.</title>
        <authorList>
            <consortium name="US DOE Joint Genome Institute"/>
            <person name="Lucas S."/>
            <person name="Copeland A."/>
            <person name="Lapidus A."/>
            <person name="Glavina del Rio T."/>
            <person name="Tice H."/>
            <person name="Bruce D."/>
            <person name="Goodwin L."/>
            <person name="Pitluck S."/>
            <person name="Davenport K."/>
            <person name="Brettin T."/>
            <person name="Detter J.C."/>
            <person name="Han C."/>
            <person name="Tapia R."/>
            <person name="Larimer F."/>
            <person name="Land M."/>
            <person name="Hauser L."/>
            <person name="Kyrpides N."/>
            <person name="Mikhailova N."/>
            <person name="Kerfeld C."/>
            <person name="Cannon G."/>
            <person name="Heinhort S."/>
        </authorList>
    </citation>
    <scope>NUCLEOTIDE SEQUENCE [LARGE SCALE GENOMIC DNA]</scope>
    <source>
        <strain evidence="2">ATCC 23641 / c2</strain>
    </source>
</reference>
<proteinExistence type="predicted"/>
<evidence type="ECO:0000313" key="2">
    <source>
        <dbReference type="Proteomes" id="UP000009102"/>
    </source>
</evidence>
<evidence type="ECO:0000313" key="1">
    <source>
        <dbReference type="EMBL" id="ACX95607.1"/>
    </source>
</evidence>
<dbReference type="EMBL" id="CP001801">
    <property type="protein sequence ID" value="ACX95607.1"/>
    <property type="molecule type" value="Genomic_DNA"/>
</dbReference>
<dbReference type="OrthoDB" id="9780310at2"/>
<organism evidence="1 2">
    <name type="scientific">Halothiobacillus neapolitanus (strain ATCC 23641 / DSM 15147 / CIP 104769 / NCIMB 8539 / c2)</name>
    <name type="common">Thiobacillus neapolitanus</name>
    <dbReference type="NCBI Taxonomy" id="555778"/>
    <lineage>
        <taxon>Bacteria</taxon>
        <taxon>Pseudomonadati</taxon>
        <taxon>Pseudomonadota</taxon>
        <taxon>Gammaproteobacteria</taxon>
        <taxon>Chromatiales</taxon>
        <taxon>Halothiobacillaceae</taxon>
        <taxon>Halothiobacillus</taxon>
    </lineage>
</organism>
<dbReference type="HOGENOM" id="CLU_1501497_0_0_6"/>
<dbReference type="RefSeq" id="WP_012823643.1">
    <property type="nucleotide sequence ID" value="NC_013422.1"/>
</dbReference>